<keyword evidence="2" id="KW-1185">Reference proteome</keyword>
<reference evidence="2" key="1">
    <citation type="journal article" date="1997" name="Nucleic Acids Res.">
        <title>tRNAscan-SE: a program for improved detection of transfer RNA genes in genomic sequence.</title>
        <authorList>
            <person name="Lowe T.M."/>
            <person name="Eddy S.R."/>
        </authorList>
    </citation>
    <scope>NUCLEOTIDE SEQUENCE [LARGE SCALE GENOMIC DNA]</scope>
</reference>
<dbReference type="InterPro" id="IPR020864">
    <property type="entry name" value="MACPF"/>
</dbReference>
<dbReference type="Proteomes" id="UP000694904">
    <property type="component" value="Chromosome 2"/>
</dbReference>
<evidence type="ECO:0000313" key="3">
    <source>
        <dbReference type="RefSeq" id="XP_017873678.1"/>
    </source>
</evidence>
<organism evidence="2 3">
    <name type="scientific">Drosophila arizonae</name>
    <name type="common">Fruit fly</name>
    <dbReference type="NCBI Taxonomy" id="7263"/>
    <lineage>
        <taxon>Eukaryota</taxon>
        <taxon>Metazoa</taxon>
        <taxon>Ecdysozoa</taxon>
        <taxon>Arthropoda</taxon>
        <taxon>Hexapoda</taxon>
        <taxon>Insecta</taxon>
        <taxon>Pterygota</taxon>
        <taxon>Neoptera</taxon>
        <taxon>Endopterygota</taxon>
        <taxon>Diptera</taxon>
        <taxon>Brachycera</taxon>
        <taxon>Muscomorpha</taxon>
        <taxon>Ephydroidea</taxon>
        <taxon>Drosophilidae</taxon>
        <taxon>Drosophila</taxon>
    </lineage>
</organism>
<accession>A0ABM1Q2J2</accession>
<evidence type="ECO:0000259" key="1">
    <source>
        <dbReference type="SMART" id="SM00457"/>
    </source>
</evidence>
<dbReference type="SMART" id="SM00457">
    <property type="entry name" value="MACPF"/>
    <property type="match status" value="1"/>
</dbReference>
<dbReference type="RefSeq" id="XP_017873678.1">
    <property type="nucleotide sequence ID" value="XM_018018189.1"/>
</dbReference>
<gene>
    <name evidence="3" type="primary">LOC108621074</name>
</gene>
<evidence type="ECO:0000313" key="2">
    <source>
        <dbReference type="Proteomes" id="UP000694904"/>
    </source>
</evidence>
<dbReference type="GeneID" id="108621074"/>
<reference evidence="3" key="3">
    <citation type="submission" date="2025-08" db="UniProtKB">
        <authorList>
            <consortium name="RefSeq"/>
        </authorList>
    </citation>
    <scope>IDENTIFICATION</scope>
    <source>
        <tissue evidence="3">Whole organism</tissue>
    </source>
</reference>
<feature type="domain" description="MACPF" evidence="1">
    <location>
        <begin position="180"/>
        <end position="374"/>
    </location>
</feature>
<name>A0ABM1Q2J2_DROAR</name>
<reference evidence="2" key="2">
    <citation type="journal article" date="2016" name="G3 (Bethesda)">
        <title>Genome Evolution in Three Species of Cactophilic Drosophila.</title>
        <authorList>
            <person name="Sanchez-Flores A."/>
            <person name="Penazola F."/>
            <person name="Carpinteyro-Ponce J."/>
            <person name="Nazario-Yepiz N."/>
            <person name="Abreu-Goodger C."/>
            <person name="Machado C.A."/>
            <person name="Markow T.A."/>
        </authorList>
    </citation>
    <scope>NUCLEOTIDE SEQUENCE [LARGE SCALE GENOMIC DNA]</scope>
</reference>
<sequence>MCVQKSKSKSLSSLIPVACRPRNSCAMSPSLSPRRGLFRLWLLTLGLLVLAASGSRESQLRIGKAINIFLRYGYLGISMRVIPLNDSAESERWIFKEPTRNIYKNMSELSESQEYTAPGIFHGDFHMEFCENRRQLFQAYFRDFTIERLDKPWEAFTGGWFPDNAAKKLGINTSFIVGDYSYVLVRVVRFRETGKLNSEIPVNQPLESEVQARVQQVQVGNVSSAVRFMESFGTHYVNSYTTGNSLYQVFVYSRKNYKMIKERIKSKGLNGLSKLDLYNYFAPWFAEHLGQIRSASANATVERWARRKLQYEYYVVKYVTLLKLHGNSTLLRSLDSLLGNDAILQLDLKAVNVVFRDHPQKQSWFHEVLDNNMKLWELNLPLNHPSR</sequence>
<proteinExistence type="predicted"/>
<protein>
    <submittedName>
        <fullName evidence="3">Torso-like protein isoform X1</fullName>
    </submittedName>
</protein>